<dbReference type="EMBL" id="HBIP01011282">
    <property type="protein sequence ID" value="CAE0491249.1"/>
    <property type="molecule type" value="Transcribed_RNA"/>
</dbReference>
<evidence type="ECO:0008006" key="3">
    <source>
        <dbReference type="Google" id="ProtNLM"/>
    </source>
</evidence>
<reference evidence="2" key="1">
    <citation type="submission" date="2021-01" db="EMBL/GenBank/DDBJ databases">
        <authorList>
            <person name="Corre E."/>
            <person name="Pelletier E."/>
            <person name="Niang G."/>
            <person name="Scheremetjew M."/>
            <person name="Finn R."/>
            <person name="Kale V."/>
            <person name="Holt S."/>
            <person name="Cochrane G."/>
            <person name="Meng A."/>
            <person name="Brown T."/>
            <person name="Cohen L."/>
        </authorList>
    </citation>
    <scope>NUCLEOTIDE SEQUENCE</scope>
    <source>
        <strain evidence="2">CCMP1320</strain>
    </source>
</reference>
<accession>A0A7S3QRU8</accession>
<name>A0A7S3QRU8_DUNTE</name>
<proteinExistence type="predicted"/>
<feature type="compositionally biased region" description="Basic and acidic residues" evidence="1">
    <location>
        <begin position="272"/>
        <end position="300"/>
    </location>
</feature>
<evidence type="ECO:0000313" key="2">
    <source>
        <dbReference type="EMBL" id="CAE0491249.1"/>
    </source>
</evidence>
<feature type="region of interest" description="Disordered" evidence="1">
    <location>
        <begin position="197"/>
        <end position="322"/>
    </location>
</feature>
<protein>
    <recommendedName>
        <fullName evidence="3">Right handed beta helix domain-containing protein</fullName>
    </recommendedName>
</protein>
<gene>
    <name evidence="2" type="ORF">DTER00134_LOCUS6322</name>
</gene>
<dbReference type="AlphaFoldDB" id="A0A7S3QRU8"/>
<organism evidence="2">
    <name type="scientific">Dunaliella tertiolecta</name>
    <name type="common">Green alga</name>
    <dbReference type="NCBI Taxonomy" id="3047"/>
    <lineage>
        <taxon>Eukaryota</taxon>
        <taxon>Viridiplantae</taxon>
        <taxon>Chlorophyta</taxon>
        <taxon>core chlorophytes</taxon>
        <taxon>Chlorophyceae</taxon>
        <taxon>CS clade</taxon>
        <taxon>Chlamydomonadales</taxon>
        <taxon>Dunaliellaceae</taxon>
        <taxon>Dunaliella</taxon>
    </lineage>
</organism>
<sequence>MRTVELRQCTRTLRFPSLQDVYDIIRGHDASTGLLHIDLKQLTVGGDVQGLAISHVPNYKAIVDKHIVIAAGTNVHISNGTLDIPPACALMLSGTNVSFSNVAILGPGLQKRHREPYLICVHGANSQATFDDCNLECVSRHSNANTLVVCSGATCMMNGTRLVASKPGNALKVQGGHVICSRHSLIQGGVFVTSGGPAAQPAPQIDASRAQWHRSKGGVRPRGQSSWGTVEDAPAQQQQQQQHDQQQGQQEHYGGVGAHDSGGDVAAVPDQGQHKEAQHDASREDDHGLEAEGDNVEGKHKLPAACVPTGGPGDVQGTNSDHFDQQATSRLQLESSEIRGGTVSSMAVFGSGSRVSAQGCMIGGSNFGCHAAKHSNVELVGCEVTSNVSAAVVTGGSMLAANKCTLEGGKIGLQVERKGAARLTLCKINSQSAPAEAPELPPAPRPGFLPDFQTTAAGVEVRHEGSYVTVIDSKVGLLEGQLGELGVHCIAGGRFFFEAGVALAMEGVRGQFQDFV</sequence>
<evidence type="ECO:0000256" key="1">
    <source>
        <dbReference type="SAM" id="MobiDB-lite"/>
    </source>
</evidence>
<feature type="compositionally biased region" description="Low complexity" evidence="1">
    <location>
        <begin position="236"/>
        <end position="250"/>
    </location>
</feature>